<sequence length="202" mass="21875">MTARTILRKLHGRTAVDVPRWAMLAAYAAALTTLPSTIWRITAFVIEAPLVKRVDAPPPGHGPILFEGVWYIITLSLVSEVLALLALGLVCEWGEVWPRWIPGLRGRRVPTLAAVIPASLGATALLIFPYALAMVASGRMLNGNPITPITEGWQSVALWIAYLPLVAWGPLLGILTVHYYRRRRAAQSAAVGSREAEVALAG</sequence>
<keyword evidence="1" id="KW-0812">Transmembrane</keyword>
<feature type="transmembrane region" description="Helical" evidence="1">
    <location>
        <begin position="68"/>
        <end position="91"/>
    </location>
</feature>
<dbReference type="OrthoDB" id="2717873at2"/>
<dbReference type="STRING" id="709881.SAMN04489832_0147"/>
<evidence type="ECO:0000313" key="3">
    <source>
        <dbReference type="Proteomes" id="UP000185124"/>
    </source>
</evidence>
<organism evidence="2 3">
    <name type="scientific">Micromonospora cremea</name>
    <dbReference type="NCBI Taxonomy" id="709881"/>
    <lineage>
        <taxon>Bacteria</taxon>
        <taxon>Bacillati</taxon>
        <taxon>Actinomycetota</taxon>
        <taxon>Actinomycetes</taxon>
        <taxon>Micromonosporales</taxon>
        <taxon>Micromonosporaceae</taxon>
        <taxon>Micromonospora</taxon>
    </lineage>
</organism>
<protein>
    <submittedName>
        <fullName evidence="2">Uncharacterized protein</fullName>
    </submittedName>
</protein>
<keyword evidence="1" id="KW-1133">Transmembrane helix</keyword>
<feature type="transmembrane region" description="Helical" evidence="1">
    <location>
        <begin position="21"/>
        <end position="48"/>
    </location>
</feature>
<proteinExistence type="predicted"/>
<reference evidence="3" key="1">
    <citation type="submission" date="2016-12" db="EMBL/GenBank/DDBJ databases">
        <authorList>
            <person name="Varghese N."/>
            <person name="Submissions S."/>
        </authorList>
    </citation>
    <scope>NUCLEOTIDE SEQUENCE [LARGE SCALE GENOMIC DNA]</scope>
    <source>
        <strain evidence="3">DSM 45599</strain>
    </source>
</reference>
<evidence type="ECO:0000313" key="2">
    <source>
        <dbReference type="EMBL" id="SIM47253.1"/>
    </source>
</evidence>
<gene>
    <name evidence="2" type="ORF">SAMN04489832_0147</name>
</gene>
<accession>A0A1N5TFL6</accession>
<feature type="transmembrane region" description="Helical" evidence="1">
    <location>
        <begin position="156"/>
        <end position="180"/>
    </location>
</feature>
<evidence type="ECO:0000256" key="1">
    <source>
        <dbReference type="SAM" id="Phobius"/>
    </source>
</evidence>
<keyword evidence="3" id="KW-1185">Reference proteome</keyword>
<dbReference type="RefSeq" id="WP_084756975.1">
    <property type="nucleotide sequence ID" value="NZ_FSQT01000001.1"/>
</dbReference>
<keyword evidence="1" id="KW-0472">Membrane</keyword>
<dbReference type="EMBL" id="FSQT01000001">
    <property type="protein sequence ID" value="SIM47253.1"/>
    <property type="molecule type" value="Genomic_DNA"/>
</dbReference>
<dbReference type="Proteomes" id="UP000185124">
    <property type="component" value="Unassembled WGS sequence"/>
</dbReference>
<name>A0A1N5TFL6_9ACTN</name>
<feature type="transmembrane region" description="Helical" evidence="1">
    <location>
        <begin position="112"/>
        <end position="136"/>
    </location>
</feature>
<dbReference type="AlphaFoldDB" id="A0A1N5TFL6"/>